<evidence type="ECO:0000313" key="3">
    <source>
        <dbReference type="Proteomes" id="UP000008561"/>
    </source>
</evidence>
<dbReference type="PANTHER" id="PTHR47099:SF1">
    <property type="entry name" value="METHYLCOBAMIDE:COM METHYLTRANSFERASE MTBA"/>
    <property type="match status" value="1"/>
</dbReference>
<dbReference type="GO" id="GO:0006779">
    <property type="term" value="P:porphyrin-containing compound biosynthetic process"/>
    <property type="evidence" value="ECO:0007669"/>
    <property type="project" value="InterPro"/>
</dbReference>
<organism evidence="2 3">
    <name type="scientific">Desulfosudis oleivorans (strain DSM 6200 / JCM 39069 / Hxd3)</name>
    <name type="common">Desulfococcus oleovorans</name>
    <dbReference type="NCBI Taxonomy" id="96561"/>
    <lineage>
        <taxon>Bacteria</taxon>
        <taxon>Pseudomonadati</taxon>
        <taxon>Thermodesulfobacteriota</taxon>
        <taxon>Desulfobacteria</taxon>
        <taxon>Desulfobacterales</taxon>
        <taxon>Desulfosudaceae</taxon>
        <taxon>Desulfosudis</taxon>
    </lineage>
</organism>
<dbReference type="KEGG" id="dol:Dole_2957"/>
<dbReference type="Gene3D" id="3.20.20.210">
    <property type="match status" value="1"/>
</dbReference>
<accession>A8ZYY7</accession>
<keyword evidence="3" id="KW-1185">Reference proteome</keyword>
<feature type="domain" description="Uroporphyrinogen decarboxylase (URO-D)" evidence="1">
    <location>
        <begin position="211"/>
        <end position="401"/>
    </location>
</feature>
<proteinExistence type="predicted"/>
<evidence type="ECO:0000313" key="2">
    <source>
        <dbReference type="EMBL" id="ABW68760.1"/>
    </source>
</evidence>
<dbReference type="Proteomes" id="UP000008561">
    <property type="component" value="Chromosome"/>
</dbReference>
<dbReference type="InterPro" id="IPR052024">
    <property type="entry name" value="Methanogen_methyltrans"/>
</dbReference>
<dbReference type="eggNOG" id="COG0407">
    <property type="taxonomic scope" value="Bacteria"/>
</dbReference>
<dbReference type="OrthoDB" id="9780425at2"/>
<dbReference type="EMBL" id="CP000859">
    <property type="protein sequence ID" value="ABW68760.1"/>
    <property type="molecule type" value="Genomic_DNA"/>
</dbReference>
<dbReference type="STRING" id="96561.Dole_2957"/>
<dbReference type="SUPFAM" id="SSF51726">
    <property type="entry name" value="UROD/MetE-like"/>
    <property type="match status" value="1"/>
</dbReference>
<sequence>MLKMTMATWKQSIMEDVMETMHPVERIYKTFEGKPVDRVPCFCAMMESRTANEIIGKPFISEEKFANFPVNQFLLNNLPEKLTRPIVRGTLIRTIKRRNLAQIEMGFDMIWAYYDDSWHYPDAKTIVFTTGSIYNMIPDGFGSMTYMYRGPGINSPQEFDAWPYWPDTDEMAHRVYKYYKKFLAQHGDKTCVMTQGFFGGLQESMNWTFGIAKVPLWIKKHPDYTKRFLDILEEINFKVHTAMIDAGSPVILTTDDFAFKTGPFMSPKMVEDLFGERYKRLFKNIHQRGAKAVLHSCGDNTKLFDVFAGWGADGLHAFENTSNVDIFSIKKSHGDRFTIMGGVGIDYLLTERSKDEEIVDKVKELISRLGPGGRFIIGPTHSEDSMPAHKLRVMLDAAKKYGSYPIQG</sequence>
<dbReference type="PANTHER" id="PTHR47099">
    <property type="entry name" value="METHYLCOBAMIDE:COM METHYLTRANSFERASE MTBA"/>
    <property type="match status" value="1"/>
</dbReference>
<dbReference type="InterPro" id="IPR038071">
    <property type="entry name" value="UROD/MetE-like_sf"/>
</dbReference>
<dbReference type="AlphaFoldDB" id="A8ZYY7"/>
<protein>
    <submittedName>
        <fullName evidence="2">Uroporphyrinogen-III decarboxylase-like protein</fullName>
    </submittedName>
</protein>
<gene>
    <name evidence="2" type="ordered locus">Dole_2957</name>
</gene>
<dbReference type="GO" id="GO:0004853">
    <property type="term" value="F:uroporphyrinogen decarboxylase activity"/>
    <property type="evidence" value="ECO:0007669"/>
    <property type="project" value="InterPro"/>
</dbReference>
<dbReference type="InterPro" id="IPR000257">
    <property type="entry name" value="Uroporphyrinogen_deCOase"/>
</dbReference>
<dbReference type="HOGENOM" id="CLU_040933_2_1_7"/>
<dbReference type="Pfam" id="PF01208">
    <property type="entry name" value="URO-D"/>
    <property type="match status" value="1"/>
</dbReference>
<evidence type="ECO:0000259" key="1">
    <source>
        <dbReference type="Pfam" id="PF01208"/>
    </source>
</evidence>
<reference evidence="2 3" key="1">
    <citation type="submission" date="2007-10" db="EMBL/GenBank/DDBJ databases">
        <title>Complete sequence of Desulfococcus oleovorans Hxd3.</title>
        <authorList>
            <consortium name="US DOE Joint Genome Institute"/>
            <person name="Copeland A."/>
            <person name="Lucas S."/>
            <person name="Lapidus A."/>
            <person name="Barry K."/>
            <person name="Glavina del Rio T."/>
            <person name="Dalin E."/>
            <person name="Tice H."/>
            <person name="Pitluck S."/>
            <person name="Kiss H."/>
            <person name="Brettin T."/>
            <person name="Bruce D."/>
            <person name="Detter J.C."/>
            <person name="Han C."/>
            <person name="Schmutz J."/>
            <person name="Larimer F."/>
            <person name="Land M."/>
            <person name="Hauser L."/>
            <person name="Kyrpides N."/>
            <person name="Kim E."/>
            <person name="Wawrik B."/>
            <person name="Richardson P."/>
        </authorList>
    </citation>
    <scope>NUCLEOTIDE SEQUENCE [LARGE SCALE GENOMIC DNA]</scope>
    <source>
        <strain evidence="3">DSM 6200 / JCM 39069 / Hxd3</strain>
    </source>
</reference>
<name>A8ZYY7_DESOH</name>